<dbReference type="Gene3D" id="3.40.50.150">
    <property type="entry name" value="Vaccinia Virus protein VP39"/>
    <property type="match status" value="1"/>
</dbReference>
<proteinExistence type="predicted"/>
<dbReference type="CDD" id="cd02440">
    <property type="entry name" value="AdoMet_MTases"/>
    <property type="match status" value="1"/>
</dbReference>
<gene>
    <name evidence="2" type="ORF">SAMN05661077_0067</name>
</gene>
<dbReference type="AlphaFoldDB" id="A0A0P9EH73"/>
<dbReference type="RefSeq" id="WP_054964594.1">
    <property type="nucleotide sequence ID" value="NZ_FMUN01000011.1"/>
</dbReference>
<protein>
    <submittedName>
        <fullName evidence="2">Ubiquinone/menaquinone biosynthesis C-methylase UbiE</fullName>
    </submittedName>
</protein>
<dbReference type="Pfam" id="PF08241">
    <property type="entry name" value="Methyltransf_11"/>
    <property type="match status" value="1"/>
</dbReference>
<organism evidence="2 3">
    <name type="scientific">Thiohalorhabdus denitrificans</name>
    <dbReference type="NCBI Taxonomy" id="381306"/>
    <lineage>
        <taxon>Bacteria</taxon>
        <taxon>Pseudomonadati</taxon>
        <taxon>Pseudomonadota</taxon>
        <taxon>Gammaproteobacteria</taxon>
        <taxon>Thiohalorhabdales</taxon>
        <taxon>Thiohalorhabdaceae</taxon>
        <taxon>Thiohalorhabdus</taxon>
    </lineage>
</organism>
<evidence type="ECO:0000313" key="3">
    <source>
        <dbReference type="Proteomes" id="UP000183104"/>
    </source>
</evidence>
<accession>A0A0P9EH73</accession>
<reference evidence="3" key="1">
    <citation type="submission" date="2016-10" db="EMBL/GenBank/DDBJ databases">
        <authorList>
            <person name="Varghese N."/>
        </authorList>
    </citation>
    <scope>NUCLEOTIDE SEQUENCE [LARGE SCALE GENOMIC DNA]</scope>
    <source>
        <strain evidence="3">HL 19</strain>
    </source>
</reference>
<dbReference type="GO" id="GO:0032259">
    <property type="term" value="P:methylation"/>
    <property type="evidence" value="ECO:0007669"/>
    <property type="project" value="UniProtKB-KW"/>
</dbReference>
<dbReference type="InterPro" id="IPR029063">
    <property type="entry name" value="SAM-dependent_MTases_sf"/>
</dbReference>
<feature type="domain" description="Methyltransferase type 11" evidence="1">
    <location>
        <begin position="47"/>
        <end position="143"/>
    </location>
</feature>
<dbReference type="Proteomes" id="UP000183104">
    <property type="component" value="Unassembled WGS sequence"/>
</dbReference>
<dbReference type="EMBL" id="FMUN01000011">
    <property type="protein sequence ID" value="SCY66282.1"/>
    <property type="molecule type" value="Genomic_DNA"/>
</dbReference>
<evidence type="ECO:0000313" key="2">
    <source>
        <dbReference type="EMBL" id="SCY66282.1"/>
    </source>
</evidence>
<dbReference type="STRING" id="381306.AN478_00090"/>
<name>A0A0P9EH73_9GAMM</name>
<keyword evidence="2" id="KW-0489">Methyltransferase</keyword>
<dbReference type="OrthoDB" id="9777638at2"/>
<dbReference type="GO" id="GO:0008757">
    <property type="term" value="F:S-adenosylmethionine-dependent methyltransferase activity"/>
    <property type="evidence" value="ECO:0007669"/>
    <property type="project" value="InterPro"/>
</dbReference>
<sequence length="269" mass="28797">MAGPTYGDSFSQNAAENYERYFVPTIGRPVAESLIEAADLRPGERVLDVACGTGIVTRLAAERVSPHGAAEGLDPNPGMLAVARAVAPAAPPVAWHEAPAESIPLPDESFDVVLCGMGLQFFSDREAGLREMRRVLVPGGRLLANLPGPAPPPLEALAETFAHHVGPESASFVLAVFSLHDADAIRSLAKAAGFGPMEVWSEPVALRLPPPADFLWQYVHSTPMAAVLAQVDQERRAALERDFAERCRDFVEEGALVGAVRMTTLMARR</sequence>
<dbReference type="SUPFAM" id="SSF53335">
    <property type="entry name" value="S-adenosyl-L-methionine-dependent methyltransferases"/>
    <property type="match status" value="1"/>
</dbReference>
<dbReference type="InterPro" id="IPR013216">
    <property type="entry name" value="Methyltransf_11"/>
</dbReference>
<dbReference type="PANTHER" id="PTHR42912">
    <property type="entry name" value="METHYLTRANSFERASE"/>
    <property type="match status" value="1"/>
</dbReference>
<keyword evidence="2" id="KW-0808">Transferase</keyword>
<dbReference type="InterPro" id="IPR050508">
    <property type="entry name" value="Methyltransf_Superfamily"/>
</dbReference>
<evidence type="ECO:0000259" key="1">
    <source>
        <dbReference type="Pfam" id="PF08241"/>
    </source>
</evidence>
<keyword evidence="3" id="KW-1185">Reference proteome</keyword>
<keyword evidence="2" id="KW-0830">Ubiquinone</keyword>